<accession>A0ACC1QVE7</accession>
<sequence>MAQRTNSKETFEIVSPRPVSPDSPDLSSIESFNAPHEPHHIGVPDGGRRAWLVVLGGWINFTASFGLLNSFGTFESEYETSLHLNTSTVTWIGSAQMFVLFFCGIFIGPAFDKWGSRKLMLSGTFLCLVSFIACSFATKFYQLLLAQGFLFGLGCALLFYPTTSAVSEWFDKRRGLALGMVVSGASAGGILWPIALNQLLLKTGIAWTHRATAAIATPMLFLSCLLVRERQNIAGHDTAGNEIKASQRSTSKALWDARFLGLSLALLFINCGMMVPFFYIPQYAKEHGVDGTMANNLLAISYAASLVGRISTGWVADHLGRFNVLLLISTLTAIATLCFVWATALPTLIVFSLLFGYSSGGIVPLGSAAVAQTTPDMGYIGLRIGTMMAICSVGTLAGGPVTGAIKDATHDWARVFIFCAAVIMAGTSMLFAVRMVFRTRLVF</sequence>
<reference evidence="1" key="1">
    <citation type="submission" date="2022-07" db="EMBL/GenBank/DDBJ databases">
        <title>Genome Sequence of Lecanicillium saksenae.</title>
        <authorList>
            <person name="Buettner E."/>
        </authorList>
    </citation>
    <scope>NUCLEOTIDE SEQUENCE</scope>
    <source>
        <strain evidence="1">VT-O1</strain>
    </source>
</reference>
<dbReference type="Proteomes" id="UP001148737">
    <property type="component" value="Unassembled WGS sequence"/>
</dbReference>
<dbReference type="EMBL" id="JANAKD010000464">
    <property type="protein sequence ID" value="KAJ3493657.1"/>
    <property type="molecule type" value="Genomic_DNA"/>
</dbReference>
<protein>
    <submittedName>
        <fullName evidence="1">Uncharacterized protein</fullName>
    </submittedName>
</protein>
<proteinExistence type="predicted"/>
<gene>
    <name evidence="1" type="ORF">NLG97_g4602</name>
</gene>
<evidence type="ECO:0000313" key="2">
    <source>
        <dbReference type="Proteomes" id="UP001148737"/>
    </source>
</evidence>
<name>A0ACC1QVE7_9HYPO</name>
<organism evidence="1 2">
    <name type="scientific">Lecanicillium saksenae</name>
    <dbReference type="NCBI Taxonomy" id="468837"/>
    <lineage>
        <taxon>Eukaryota</taxon>
        <taxon>Fungi</taxon>
        <taxon>Dikarya</taxon>
        <taxon>Ascomycota</taxon>
        <taxon>Pezizomycotina</taxon>
        <taxon>Sordariomycetes</taxon>
        <taxon>Hypocreomycetidae</taxon>
        <taxon>Hypocreales</taxon>
        <taxon>Cordycipitaceae</taxon>
        <taxon>Lecanicillium</taxon>
    </lineage>
</organism>
<comment type="caution">
    <text evidence="1">The sequence shown here is derived from an EMBL/GenBank/DDBJ whole genome shotgun (WGS) entry which is preliminary data.</text>
</comment>
<keyword evidence="2" id="KW-1185">Reference proteome</keyword>
<evidence type="ECO:0000313" key="1">
    <source>
        <dbReference type="EMBL" id="KAJ3493657.1"/>
    </source>
</evidence>